<keyword evidence="1" id="KW-0479">Metal-binding</keyword>
<dbReference type="InterPro" id="IPR013087">
    <property type="entry name" value="Znf_C2H2_type"/>
</dbReference>
<reference evidence="8" key="1">
    <citation type="journal article" date="2023" name="Insect Mol. Biol.">
        <title>Genome sequencing provides insights into the evolution of gene families encoding plant cell wall-degrading enzymes in longhorned beetles.</title>
        <authorList>
            <person name="Shin N.R."/>
            <person name="Okamura Y."/>
            <person name="Kirsch R."/>
            <person name="Pauchet Y."/>
        </authorList>
    </citation>
    <scope>NUCLEOTIDE SEQUENCE</scope>
    <source>
        <strain evidence="8">MMC_N1</strain>
    </source>
</reference>
<feature type="region of interest" description="Disordered" evidence="5">
    <location>
        <begin position="415"/>
        <end position="437"/>
    </location>
</feature>
<feature type="domain" description="C2H2-type" evidence="6">
    <location>
        <begin position="321"/>
        <end position="343"/>
    </location>
</feature>
<dbReference type="PANTHER" id="PTHR24403:SF67">
    <property type="entry name" value="FI01116P-RELATED"/>
    <property type="match status" value="1"/>
</dbReference>
<dbReference type="PANTHER" id="PTHR24403">
    <property type="entry name" value="ZINC FINGER PROTEIN"/>
    <property type="match status" value="1"/>
</dbReference>
<dbReference type="SMART" id="SM00355">
    <property type="entry name" value="ZnF_C2H2"/>
    <property type="match status" value="3"/>
</dbReference>
<comment type="caution">
    <text evidence="8">The sequence shown here is derived from an EMBL/GenBank/DDBJ whole genome shotgun (WGS) entry which is preliminary data.</text>
</comment>
<name>A0ABQ9K2B2_9CUCU</name>
<keyword evidence="3" id="KW-0863">Zinc-finger</keyword>
<feature type="domain" description="C2H2-type" evidence="6">
    <location>
        <begin position="374"/>
        <end position="395"/>
    </location>
</feature>
<evidence type="ECO:0000259" key="7">
    <source>
        <dbReference type="SMART" id="SM00868"/>
    </source>
</evidence>
<accession>A0ABQ9K2B2</accession>
<keyword evidence="2" id="KW-0677">Repeat</keyword>
<evidence type="ECO:0008006" key="10">
    <source>
        <dbReference type="Google" id="ProtNLM"/>
    </source>
</evidence>
<proteinExistence type="predicted"/>
<gene>
    <name evidence="8" type="ORF">NQ317_009158</name>
</gene>
<keyword evidence="9" id="KW-1185">Reference proteome</keyword>
<feature type="domain" description="ZAD" evidence="7">
    <location>
        <begin position="4"/>
        <end position="70"/>
    </location>
</feature>
<feature type="domain" description="C2H2-type" evidence="6">
    <location>
        <begin position="348"/>
        <end position="371"/>
    </location>
</feature>
<feature type="region of interest" description="Disordered" evidence="5">
    <location>
        <begin position="229"/>
        <end position="255"/>
    </location>
</feature>
<keyword evidence="4" id="KW-0862">Zinc</keyword>
<evidence type="ECO:0000259" key="6">
    <source>
        <dbReference type="SMART" id="SM00355"/>
    </source>
</evidence>
<protein>
    <recommendedName>
        <fullName evidence="10">ZAD domain-containing protein</fullName>
    </recommendedName>
</protein>
<evidence type="ECO:0000256" key="1">
    <source>
        <dbReference type="ARBA" id="ARBA00022723"/>
    </source>
</evidence>
<evidence type="ECO:0000313" key="9">
    <source>
        <dbReference type="Proteomes" id="UP001162164"/>
    </source>
</evidence>
<feature type="domain" description="ZAD" evidence="7">
    <location>
        <begin position="99"/>
        <end position="172"/>
    </location>
</feature>
<evidence type="ECO:0000313" key="8">
    <source>
        <dbReference type="EMBL" id="KAJ8983722.1"/>
    </source>
</evidence>
<dbReference type="EMBL" id="JAPWTJ010000065">
    <property type="protein sequence ID" value="KAJ8983722.1"/>
    <property type="molecule type" value="Genomic_DNA"/>
</dbReference>
<dbReference type="SMART" id="SM00868">
    <property type="entry name" value="zf-AD"/>
    <property type="match status" value="2"/>
</dbReference>
<feature type="compositionally biased region" description="Polar residues" evidence="5">
    <location>
        <begin position="233"/>
        <end position="255"/>
    </location>
</feature>
<evidence type="ECO:0000256" key="5">
    <source>
        <dbReference type="SAM" id="MobiDB-lite"/>
    </source>
</evidence>
<dbReference type="Gene3D" id="3.30.160.60">
    <property type="entry name" value="Classic Zinc Finger"/>
    <property type="match status" value="1"/>
</dbReference>
<dbReference type="InterPro" id="IPR012934">
    <property type="entry name" value="Znf_AD"/>
</dbReference>
<sequence>MVNLCRFCLSELGSDFKPIEDYTIFNSLLLDVNLAITDDPSMCKTCAEDARLSINFKRMCMEKQQIVTSFAVLKGAKLLELDEVIHKGKKVLVPRNRRVCRFCTEILKTSSLILMSDVQNKWLLGARLIKHFFSVDYRVQNPLVCPPCVESLTVYLNFATTCATTEESITQYWQKQGTNSRGEVDLTDVRNFTCKTLGYDPGYKDITIKKEEISVDGIYDTEVDLKQEPGDLSENQTQQKQLSGLTATTNNDDESQVSNTYLDATLGMELQVETTTERFFRSNPHTYGKKLPLKPSGSKAGNAVAQEEPITIVGKGTGKRYKCEKCDYATNHAGGIKVHRMRHKNSWFQCNKCDFYTKYEQTMEKHNVQRHLLHDCDVCGYKLAKHELALHLATHLVPYRLLQVNRTCAEVENVETTTKEGQSDSLPSSFLGNDEVC</sequence>
<evidence type="ECO:0000256" key="2">
    <source>
        <dbReference type="ARBA" id="ARBA00022737"/>
    </source>
</evidence>
<evidence type="ECO:0000256" key="3">
    <source>
        <dbReference type="ARBA" id="ARBA00022771"/>
    </source>
</evidence>
<dbReference type="Proteomes" id="UP001162164">
    <property type="component" value="Unassembled WGS sequence"/>
</dbReference>
<organism evidence="8 9">
    <name type="scientific">Molorchus minor</name>
    <dbReference type="NCBI Taxonomy" id="1323400"/>
    <lineage>
        <taxon>Eukaryota</taxon>
        <taxon>Metazoa</taxon>
        <taxon>Ecdysozoa</taxon>
        <taxon>Arthropoda</taxon>
        <taxon>Hexapoda</taxon>
        <taxon>Insecta</taxon>
        <taxon>Pterygota</taxon>
        <taxon>Neoptera</taxon>
        <taxon>Endopterygota</taxon>
        <taxon>Coleoptera</taxon>
        <taxon>Polyphaga</taxon>
        <taxon>Cucujiformia</taxon>
        <taxon>Chrysomeloidea</taxon>
        <taxon>Cerambycidae</taxon>
        <taxon>Lamiinae</taxon>
        <taxon>Monochamini</taxon>
        <taxon>Molorchus</taxon>
    </lineage>
</organism>
<evidence type="ECO:0000256" key="4">
    <source>
        <dbReference type="ARBA" id="ARBA00022833"/>
    </source>
</evidence>
<dbReference type="InterPro" id="IPR050688">
    <property type="entry name" value="Zinc_finger/UBP_domain"/>
</dbReference>